<dbReference type="GeneID" id="110249504"/>
<dbReference type="PANTHER" id="PTHR10138:SF0">
    <property type="entry name" value="TRYPTOPHAN 2,3-DIOXYGENASE"/>
    <property type="match status" value="1"/>
</dbReference>
<dbReference type="GO" id="GO:0020037">
    <property type="term" value="F:heme binding"/>
    <property type="evidence" value="ECO:0007669"/>
    <property type="project" value="UniProtKB-UniRule"/>
</dbReference>
<comment type="caution">
    <text evidence="1">Lacks conserved residue(s) required for the propagation of feature annotation.</text>
</comment>
<dbReference type="KEGG" id="epa:110249504"/>
<keyword evidence="1" id="KW-0408">Iron</keyword>
<dbReference type="Proteomes" id="UP000887567">
    <property type="component" value="Unplaced"/>
</dbReference>
<feature type="region of interest" description="Disordered" evidence="2">
    <location>
        <begin position="1"/>
        <end position="20"/>
    </location>
</feature>
<dbReference type="InterPro" id="IPR004981">
    <property type="entry name" value="Trp_2_3_dOase"/>
</dbReference>
<sequence length="412" mass="47680">MSCPFAKTSVDDTVESTEEEERMNYSDYLKLDDLLSCQVPQSEVRTGRRAPDELLFIVTHQAYELWFKEVLFEIDSIRDIFLSKTEVNEEKTLHIISLLKRIVAIFKLLKDQFQCLETMTPFGFMEFRDYISPASGFQSAQFRLLENKLGVSRGLTRKISVSDGKNANLKVTDAIKKGKERDEVQASEGILSLQQVVQRWLSRTPGLEEDGFNFWGKFKSRVNAWLRNLKEDADAQTDEAIQAEMMRNYKCTMDTFESIFDEGRYSQLLTRGERRFSHKALQGALMIYFYRDEPRFHQPYQILQLLIDIDNLITKWRYNHLMLVQRTIGAKTGTGGSSGYHYLRTTISDRYKVFIDLLQLSNYLVPLECIPPLTRGMKTVLRQVNKSYSESDSAAWSGTSDEDEPRDAAKCQ</sequence>
<comment type="function">
    <text evidence="1">Heme-dependent dioxygenase that catalyzes the oxidative cleavage of the L-tryptophan (L-Trp) pyrrole ring and converts L-tryptophan to N-formyl-L-kynurenine. Catalyzes the oxidative cleavage of the indole moiety.</text>
</comment>
<dbReference type="Gene3D" id="1.10.287.3810">
    <property type="match status" value="1"/>
</dbReference>
<keyword evidence="1" id="KW-0349">Heme</keyword>
<dbReference type="GO" id="GO:0019441">
    <property type="term" value="P:L-tryptophan catabolic process to kynurenine"/>
    <property type="evidence" value="ECO:0007669"/>
    <property type="project" value="UniProtKB-UniRule"/>
</dbReference>
<protein>
    <recommendedName>
        <fullName evidence="1">Tryptophan 2,3-dioxygenase</fullName>
        <shortName evidence="1">TDO</shortName>
        <ecNumber evidence="1">1.13.11.11</ecNumber>
    </recommendedName>
    <alternativeName>
        <fullName evidence="1">Tryptamin 2,3-dioxygenase</fullName>
    </alternativeName>
    <alternativeName>
        <fullName evidence="1">Tryptophan oxygenase</fullName>
        <shortName evidence="1">TO</shortName>
        <shortName evidence="1">TRPO</shortName>
    </alternativeName>
    <alternativeName>
        <fullName evidence="1">Tryptophan pyrrolase</fullName>
    </alternativeName>
    <alternativeName>
        <fullName evidence="1">Tryptophanase</fullName>
    </alternativeName>
</protein>
<dbReference type="RefSeq" id="XP_020911734.1">
    <property type="nucleotide sequence ID" value="XM_021056075.2"/>
</dbReference>
<comment type="catalytic activity">
    <reaction evidence="1">
        <text>L-tryptophan + O2 = N-formyl-L-kynurenine</text>
        <dbReference type="Rhea" id="RHEA:24536"/>
        <dbReference type="ChEBI" id="CHEBI:15379"/>
        <dbReference type="ChEBI" id="CHEBI:57912"/>
        <dbReference type="ChEBI" id="CHEBI:58629"/>
        <dbReference type="EC" id="1.13.11.11"/>
    </reaction>
</comment>
<comment type="cofactor">
    <cofactor evidence="1">
        <name>heme</name>
        <dbReference type="ChEBI" id="CHEBI:30413"/>
    </cofactor>
    <text evidence="1">Binds 1 heme group per subunit.</text>
</comment>
<dbReference type="Pfam" id="PF03301">
    <property type="entry name" value="Trp_dioxygenase"/>
    <property type="match status" value="1"/>
</dbReference>
<organism evidence="3 4">
    <name type="scientific">Exaiptasia diaphana</name>
    <name type="common">Tropical sea anemone</name>
    <name type="synonym">Aiptasia pulchella</name>
    <dbReference type="NCBI Taxonomy" id="2652724"/>
    <lineage>
        <taxon>Eukaryota</taxon>
        <taxon>Metazoa</taxon>
        <taxon>Cnidaria</taxon>
        <taxon>Anthozoa</taxon>
        <taxon>Hexacorallia</taxon>
        <taxon>Actiniaria</taxon>
        <taxon>Aiptasiidae</taxon>
        <taxon>Exaiptasia</taxon>
    </lineage>
</organism>
<proteinExistence type="inferred from homology"/>
<reference evidence="3" key="1">
    <citation type="submission" date="2022-11" db="UniProtKB">
        <authorList>
            <consortium name="EnsemblMetazoa"/>
        </authorList>
    </citation>
    <scope>IDENTIFICATION</scope>
</reference>
<dbReference type="GO" id="GO:0046872">
    <property type="term" value="F:metal ion binding"/>
    <property type="evidence" value="ECO:0007669"/>
    <property type="project" value="UniProtKB-KW"/>
</dbReference>
<feature type="region of interest" description="Disordered" evidence="2">
    <location>
        <begin position="389"/>
        <end position="412"/>
    </location>
</feature>
<evidence type="ECO:0000256" key="1">
    <source>
        <dbReference type="HAMAP-Rule" id="MF_03020"/>
    </source>
</evidence>
<comment type="pathway">
    <text evidence="1">Amino-acid degradation; L-tryptophan degradation via kynurenine pathway; L-kynurenine from L-tryptophan: step 1/2.</text>
</comment>
<keyword evidence="1" id="KW-0560">Oxidoreductase</keyword>
<dbReference type="GO" id="GO:0004833">
    <property type="term" value="F:L-tryptophan 2,3-dioxygenase activity"/>
    <property type="evidence" value="ECO:0007669"/>
    <property type="project" value="UniProtKB-UniRule"/>
</dbReference>
<dbReference type="EC" id="1.13.11.11" evidence="1"/>
<dbReference type="OrthoDB" id="447477at2759"/>
<name>A0A913XYE7_EXADI</name>
<comment type="subunit">
    <text evidence="1">Homotetramer. Dimer of dimers.</text>
</comment>
<dbReference type="EnsemblMetazoa" id="XM_021056075.2">
    <property type="protein sequence ID" value="XP_020911734.1"/>
    <property type="gene ID" value="LOC110249504"/>
</dbReference>
<keyword evidence="1" id="KW-0823">Tryptophan catabolism</keyword>
<keyword evidence="4" id="KW-1185">Reference proteome</keyword>
<evidence type="ECO:0000313" key="3">
    <source>
        <dbReference type="EnsemblMetazoa" id="XP_020911734.1"/>
    </source>
</evidence>
<dbReference type="HAMAP" id="MF_01972">
    <property type="entry name" value="T23O"/>
    <property type="match status" value="1"/>
</dbReference>
<keyword evidence="1" id="KW-0223">Dioxygenase</keyword>
<evidence type="ECO:0000256" key="2">
    <source>
        <dbReference type="SAM" id="MobiDB-lite"/>
    </source>
</evidence>
<dbReference type="PANTHER" id="PTHR10138">
    <property type="entry name" value="TRYPTOPHAN 2,3-DIOXYGENASE"/>
    <property type="match status" value="1"/>
</dbReference>
<dbReference type="OMA" id="WRWRNDH"/>
<evidence type="ECO:0000313" key="4">
    <source>
        <dbReference type="Proteomes" id="UP000887567"/>
    </source>
</evidence>
<dbReference type="AlphaFoldDB" id="A0A913XYE7"/>
<dbReference type="Gene3D" id="1.20.58.480">
    <property type="match status" value="1"/>
</dbReference>
<keyword evidence="1" id="KW-0479">Metal-binding</keyword>
<dbReference type="SUPFAM" id="SSF140959">
    <property type="entry name" value="Indolic compounds 2,3-dioxygenase-like"/>
    <property type="match status" value="1"/>
</dbReference>
<feature type="compositionally biased region" description="Polar residues" evidence="2">
    <location>
        <begin position="389"/>
        <end position="399"/>
    </location>
</feature>
<comment type="similarity">
    <text evidence="1">Belongs to the tryptophan 2,3-dioxygenase family.</text>
</comment>
<dbReference type="GO" id="GO:0019442">
    <property type="term" value="P:L-tryptophan catabolic process to acetyl-CoA"/>
    <property type="evidence" value="ECO:0007669"/>
    <property type="project" value="TreeGrafter"/>
</dbReference>
<dbReference type="InterPro" id="IPR037217">
    <property type="entry name" value="Trp/Indoleamine_2_3_dOase-like"/>
</dbReference>
<accession>A0A913XYE7</accession>